<dbReference type="GO" id="GO:0032299">
    <property type="term" value="C:ribonuclease H2 complex"/>
    <property type="evidence" value="ECO:0007669"/>
    <property type="project" value="InterPro"/>
</dbReference>
<keyword evidence="2" id="KW-1185">Reference proteome</keyword>
<organism evidence="1 2">
    <name type="scientific">Rhinocladiella mackenziei CBS 650.93</name>
    <dbReference type="NCBI Taxonomy" id="1442369"/>
    <lineage>
        <taxon>Eukaryota</taxon>
        <taxon>Fungi</taxon>
        <taxon>Dikarya</taxon>
        <taxon>Ascomycota</taxon>
        <taxon>Pezizomycotina</taxon>
        <taxon>Eurotiomycetes</taxon>
        <taxon>Chaetothyriomycetidae</taxon>
        <taxon>Chaetothyriales</taxon>
        <taxon>Herpotrichiellaceae</taxon>
        <taxon>Rhinocladiella</taxon>
    </lineage>
</organism>
<accession>A0A0D2IEM8</accession>
<evidence type="ECO:0000313" key="1">
    <source>
        <dbReference type="EMBL" id="KIX04279.1"/>
    </source>
</evidence>
<evidence type="ECO:0000313" key="2">
    <source>
        <dbReference type="Proteomes" id="UP000053617"/>
    </source>
</evidence>
<name>A0A0D2IEM8_9EURO</name>
<sequence length="83" mass="9331">MFIDGHTPTYTAVDENIEVQDEEDEPPEPVQILEQVSSFDEVIVWGHDRLPALEDPYVKGIEEWISFAQAIHGKSSHQGQSPA</sequence>
<proteinExistence type="predicted"/>
<gene>
    <name evidence="1" type="ORF">Z518_05146</name>
</gene>
<reference evidence="1 2" key="1">
    <citation type="submission" date="2015-01" db="EMBL/GenBank/DDBJ databases">
        <title>The Genome Sequence of Rhinocladiella mackenzie CBS 650.93.</title>
        <authorList>
            <consortium name="The Broad Institute Genomics Platform"/>
            <person name="Cuomo C."/>
            <person name="de Hoog S."/>
            <person name="Gorbushina A."/>
            <person name="Stielow B."/>
            <person name="Teixiera M."/>
            <person name="Abouelleil A."/>
            <person name="Chapman S.B."/>
            <person name="Priest M."/>
            <person name="Young S.K."/>
            <person name="Wortman J."/>
            <person name="Nusbaum C."/>
            <person name="Birren B."/>
        </authorList>
    </citation>
    <scope>NUCLEOTIDE SEQUENCE [LARGE SCALE GENOMIC DNA]</scope>
    <source>
        <strain evidence="1 2">CBS 650.93</strain>
    </source>
</reference>
<dbReference type="GeneID" id="25293217"/>
<dbReference type="AlphaFoldDB" id="A0A0D2IEM8"/>
<dbReference type="HOGENOM" id="CLU_2543820_0_0_1"/>
<dbReference type="Gene3D" id="2.40.128.680">
    <property type="match status" value="1"/>
</dbReference>
<dbReference type="Pfam" id="PF08615">
    <property type="entry name" value="RNase_H2_suC"/>
    <property type="match status" value="1"/>
</dbReference>
<dbReference type="InterPro" id="IPR013924">
    <property type="entry name" value="RNase_H2_suC"/>
</dbReference>
<dbReference type="EMBL" id="KN847478">
    <property type="protein sequence ID" value="KIX04279.1"/>
    <property type="molecule type" value="Genomic_DNA"/>
</dbReference>
<dbReference type="OrthoDB" id="6222486at2759"/>
<dbReference type="Proteomes" id="UP000053617">
    <property type="component" value="Unassembled WGS sequence"/>
</dbReference>
<dbReference type="RefSeq" id="XP_013271415.1">
    <property type="nucleotide sequence ID" value="XM_013415961.1"/>
</dbReference>
<dbReference type="VEuPathDB" id="FungiDB:Z518_05146"/>
<dbReference type="GO" id="GO:0006401">
    <property type="term" value="P:RNA catabolic process"/>
    <property type="evidence" value="ECO:0007669"/>
    <property type="project" value="InterPro"/>
</dbReference>
<dbReference type="STRING" id="1442369.A0A0D2IEM8"/>
<protein>
    <submittedName>
        <fullName evidence="1">Rhinocladiella mackenziei CBS 650.93 unplaced genomic scaffold supercont1.4, whole genome shotgun sequence</fullName>
    </submittedName>
</protein>